<proteinExistence type="predicted"/>
<sequence>MSLKQLNEQVKRDLDYLNYDDPTWVKPRQSEQGHIFDVVIVGGGQSGLAIAFGLLKERISNILIIDENDKGQEGPWETYARMVTLRTPKHITSVDLGIPSLTFRAYWESQFGEKSWSELDKISRGDWMNYLKWYRDILSLPVQNQTKLELIEPVGDHYFALHTKNAYSKETLLTRKVVLATGIQGGGEWHTPHFISKSLPKHLYAHTSEPIDFMNLKNKKVAILGGGASAFDNANFALEQGVSEAHVFVRREQMPRINPIRKMESSGMIERFQALADEKKYEAISHFFKHNQPPTNDTFNRAKSNNGFKLHLGSPWKKVEERPDGIHIKTPKGEHLFDFLIISTGLITDPALRPELALLEHNIKRWGDVYDPPNSLKNPILDSHPYLDKGFSFQARNKHEQLSGLYAFNYSALISCGITASALSGMRYGVPRLVSAIADELFLDDEEEILTEFYQYDEEEFIGQWKAEELQS</sequence>
<evidence type="ECO:0000256" key="1">
    <source>
        <dbReference type="ARBA" id="ARBA00023002"/>
    </source>
</evidence>
<dbReference type="RefSeq" id="WP_061949240.1">
    <property type="nucleotide sequence ID" value="NZ_LTAO01000023.1"/>
</dbReference>
<dbReference type="STRING" id="519424.AZF04_07925"/>
<reference evidence="2" key="1">
    <citation type="submission" date="2016-02" db="EMBL/GenBank/DDBJ databases">
        <title>Genome sequence of Bacillus trypoxylicola KCTC 13244(T).</title>
        <authorList>
            <person name="Jeong H."/>
            <person name="Park S.-H."/>
            <person name="Choi S.-K."/>
        </authorList>
    </citation>
    <scope>NUCLEOTIDE SEQUENCE [LARGE SCALE GENOMIC DNA]</scope>
    <source>
        <strain evidence="2">KCTC 13244</strain>
    </source>
</reference>
<dbReference type="Proteomes" id="UP000075806">
    <property type="component" value="Unassembled WGS sequence"/>
</dbReference>
<dbReference type="Pfam" id="PF13738">
    <property type="entry name" value="Pyr_redox_3"/>
    <property type="match status" value="1"/>
</dbReference>
<gene>
    <name evidence="2" type="ORF">AZF04_07925</name>
</gene>
<name>A0A161PJH1_9BACI</name>
<dbReference type="InterPro" id="IPR036188">
    <property type="entry name" value="FAD/NAD-bd_sf"/>
</dbReference>
<dbReference type="Gene3D" id="3.50.50.60">
    <property type="entry name" value="FAD/NAD(P)-binding domain"/>
    <property type="match status" value="1"/>
</dbReference>
<dbReference type="AlphaFoldDB" id="A0A161PJH1"/>
<keyword evidence="1" id="KW-0560">Oxidoreductase</keyword>
<dbReference type="InterPro" id="IPR050982">
    <property type="entry name" value="Auxin_biosynth/cation_transpt"/>
</dbReference>
<dbReference type="PANTHER" id="PTHR43539:SF91">
    <property type="entry name" value="FAD-DEPENDENT URATE HYDROXYLASE"/>
    <property type="match status" value="1"/>
</dbReference>
<evidence type="ECO:0000313" key="3">
    <source>
        <dbReference type="Proteomes" id="UP000075806"/>
    </source>
</evidence>
<dbReference type="SUPFAM" id="SSF51905">
    <property type="entry name" value="FAD/NAD(P)-binding domain"/>
    <property type="match status" value="1"/>
</dbReference>
<keyword evidence="2" id="KW-0503">Monooxygenase</keyword>
<organism evidence="2 3">
    <name type="scientific">Alkalihalobacillus trypoxylicola</name>
    <dbReference type="NCBI Taxonomy" id="519424"/>
    <lineage>
        <taxon>Bacteria</taxon>
        <taxon>Bacillati</taxon>
        <taxon>Bacillota</taxon>
        <taxon>Bacilli</taxon>
        <taxon>Bacillales</taxon>
        <taxon>Bacillaceae</taxon>
        <taxon>Alkalihalobacillus</taxon>
    </lineage>
</organism>
<comment type="caution">
    <text evidence="2">The sequence shown here is derived from an EMBL/GenBank/DDBJ whole genome shotgun (WGS) entry which is preliminary data.</text>
</comment>
<dbReference type="OrthoDB" id="9778740at2"/>
<keyword evidence="3" id="KW-1185">Reference proteome</keyword>
<dbReference type="EMBL" id="LTAO01000023">
    <property type="protein sequence ID" value="KYG29441.1"/>
    <property type="molecule type" value="Genomic_DNA"/>
</dbReference>
<dbReference type="GO" id="GO:0004497">
    <property type="term" value="F:monooxygenase activity"/>
    <property type="evidence" value="ECO:0007669"/>
    <property type="project" value="UniProtKB-KW"/>
</dbReference>
<accession>A0A161PJH1</accession>
<dbReference type="PANTHER" id="PTHR43539">
    <property type="entry name" value="FLAVIN-BINDING MONOOXYGENASE-LIKE PROTEIN (AFU_ORTHOLOGUE AFUA_4G09220)"/>
    <property type="match status" value="1"/>
</dbReference>
<dbReference type="GO" id="GO:0050660">
    <property type="term" value="F:flavin adenine dinucleotide binding"/>
    <property type="evidence" value="ECO:0007669"/>
    <property type="project" value="TreeGrafter"/>
</dbReference>
<evidence type="ECO:0000313" key="2">
    <source>
        <dbReference type="EMBL" id="KYG29441.1"/>
    </source>
</evidence>
<protein>
    <submittedName>
        <fullName evidence="2">Monooxygenase</fullName>
    </submittedName>
</protein>